<proteinExistence type="inferred from homology"/>
<dbReference type="SUPFAM" id="SSF81799">
    <property type="entry name" value="Putative methyltransferase TM0872, insert domain"/>
    <property type="match status" value="1"/>
</dbReference>
<feature type="coiled-coil region" evidence="5">
    <location>
        <begin position="84"/>
        <end position="111"/>
    </location>
</feature>
<sequence>MRIDKRLERTAADIINEVDEKTLADLIYNFGQDRASRRIARFIVRHRAGERITTTGQLAAIVARALARPGRKRKSRIHPATRTFQALRIAVNDELENLKELLAEAPQLLKRNGSIAVISYHSLEDRLVKNSFRQNEKDNNYKIITKKPIVPGREEIAENRRARSAKLRIAKKI</sequence>
<dbReference type="AlphaFoldDB" id="X1J3J8"/>
<dbReference type="PANTHER" id="PTHR11265:SF0">
    <property type="entry name" value="12S RRNA N4-METHYLCYTIDINE METHYLTRANSFERASE"/>
    <property type="match status" value="1"/>
</dbReference>
<evidence type="ECO:0000256" key="5">
    <source>
        <dbReference type="SAM" id="Coils"/>
    </source>
</evidence>
<name>X1J3J8_9ZZZZ</name>
<keyword evidence="3" id="KW-0808">Transferase</keyword>
<dbReference type="SUPFAM" id="SSF53335">
    <property type="entry name" value="S-adenosyl-L-methionine-dependent methyltransferases"/>
    <property type="match status" value="1"/>
</dbReference>
<reference evidence="6" key="1">
    <citation type="journal article" date="2014" name="Front. Microbiol.">
        <title>High frequency of phylogenetically diverse reductive dehalogenase-homologous genes in deep subseafloor sedimentary metagenomes.</title>
        <authorList>
            <person name="Kawai M."/>
            <person name="Futagami T."/>
            <person name="Toyoda A."/>
            <person name="Takaki Y."/>
            <person name="Nishi S."/>
            <person name="Hori S."/>
            <person name="Arai W."/>
            <person name="Tsubouchi T."/>
            <person name="Morono Y."/>
            <person name="Uchiyama I."/>
            <person name="Ito T."/>
            <person name="Fujiyama A."/>
            <person name="Inagaki F."/>
            <person name="Takami H."/>
        </authorList>
    </citation>
    <scope>NUCLEOTIDE SEQUENCE</scope>
    <source>
        <strain evidence="6">Expedition CK06-06</strain>
    </source>
</reference>
<evidence type="ECO:0000313" key="6">
    <source>
        <dbReference type="EMBL" id="GAH88532.1"/>
    </source>
</evidence>
<evidence type="ECO:0000256" key="4">
    <source>
        <dbReference type="ARBA" id="ARBA00022691"/>
    </source>
</evidence>
<organism evidence="6">
    <name type="scientific">marine sediment metagenome</name>
    <dbReference type="NCBI Taxonomy" id="412755"/>
    <lineage>
        <taxon>unclassified sequences</taxon>
        <taxon>metagenomes</taxon>
        <taxon>ecological metagenomes</taxon>
    </lineage>
</organism>
<dbReference type="EMBL" id="BARU01037517">
    <property type="protein sequence ID" value="GAH88532.1"/>
    <property type="molecule type" value="Genomic_DNA"/>
</dbReference>
<dbReference type="InterPro" id="IPR023397">
    <property type="entry name" value="SAM-dep_MeTrfase_MraW_recog"/>
</dbReference>
<protein>
    <recommendedName>
        <fullName evidence="7">16S rRNA (Cytosine(1402)-N(4))-methyltransferase</fullName>
    </recommendedName>
</protein>
<dbReference type="InterPro" id="IPR002903">
    <property type="entry name" value="RsmH"/>
</dbReference>
<comment type="similarity">
    <text evidence="1">Belongs to the methyltransferase superfamily. RsmH family.</text>
</comment>
<gene>
    <name evidence="6" type="ORF">S03H2_58442</name>
</gene>
<dbReference type="Gene3D" id="3.40.50.150">
    <property type="entry name" value="Vaccinia Virus protein VP39"/>
    <property type="match status" value="1"/>
</dbReference>
<dbReference type="NCBIfam" id="TIGR00006">
    <property type="entry name" value="16S rRNA (cytosine(1402)-N(4))-methyltransferase RsmH"/>
    <property type="match status" value="1"/>
</dbReference>
<evidence type="ECO:0000256" key="2">
    <source>
        <dbReference type="ARBA" id="ARBA00022603"/>
    </source>
</evidence>
<accession>X1J3J8</accession>
<dbReference type="GO" id="GO:0005737">
    <property type="term" value="C:cytoplasm"/>
    <property type="evidence" value="ECO:0007669"/>
    <property type="project" value="TreeGrafter"/>
</dbReference>
<keyword evidence="4" id="KW-0949">S-adenosyl-L-methionine</keyword>
<evidence type="ECO:0000256" key="1">
    <source>
        <dbReference type="ARBA" id="ARBA00010396"/>
    </source>
</evidence>
<keyword evidence="5" id="KW-0175">Coiled coil</keyword>
<dbReference type="Pfam" id="PF01795">
    <property type="entry name" value="Methyltransf_5"/>
    <property type="match status" value="1"/>
</dbReference>
<dbReference type="GO" id="GO:0071424">
    <property type="term" value="F:rRNA (cytosine-N4-)-methyltransferase activity"/>
    <property type="evidence" value="ECO:0007669"/>
    <property type="project" value="TreeGrafter"/>
</dbReference>
<evidence type="ECO:0008006" key="7">
    <source>
        <dbReference type="Google" id="ProtNLM"/>
    </source>
</evidence>
<dbReference type="GO" id="GO:0070475">
    <property type="term" value="P:rRNA base methylation"/>
    <property type="evidence" value="ECO:0007669"/>
    <property type="project" value="TreeGrafter"/>
</dbReference>
<dbReference type="PANTHER" id="PTHR11265">
    <property type="entry name" value="S-ADENOSYL-METHYLTRANSFERASE MRAW"/>
    <property type="match status" value="1"/>
</dbReference>
<keyword evidence="2" id="KW-0489">Methyltransferase</keyword>
<evidence type="ECO:0000256" key="3">
    <source>
        <dbReference type="ARBA" id="ARBA00022679"/>
    </source>
</evidence>
<comment type="caution">
    <text evidence="6">The sequence shown here is derived from an EMBL/GenBank/DDBJ whole genome shotgun (WGS) entry which is preliminary data.</text>
</comment>
<dbReference type="InterPro" id="IPR029063">
    <property type="entry name" value="SAM-dependent_MTases_sf"/>
</dbReference>